<dbReference type="SUPFAM" id="SSF53686">
    <property type="entry name" value="Tryptophan synthase beta subunit-like PLP-dependent enzymes"/>
    <property type="match status" value="1"/>
</dbReference>
<dbReference type="GO" id="GO:0005524">
    <property type="term" value="F:ATP binding"/>
    <property type="evidence" value="ECO:0007669"/>
    <property type="project" value="TreeGrafter"/>
</dbReference>
<dbReference type="PROSITE" id="PS00165">
    <property type="entry name" value="DEHYDRATASE_SER_THR"/>
    <property type="match status" value="1"/>
</dbReference>
<dbReference type="GO" id="GO:0070179">
    <property type="term" value="P:D-serine biosynthetic process"/>
    <property type="evidence" value="ECO:0007669"/>
    <property type="project" value="TreeGrafter"/>
</dbReference>
<evidence type="ECO:0000256" key="1">
    <source>
        <dbReference type="ARBA" id="ARBA00001913"/>
    </source>
</evidence>
<dbReference type="PANTHER" id="PTHR43050">
    <property type="entry name" value="SERINE / THREONINE RACEMASE FAMILY MEMBER"/>
    <property type="match status" value="1"/>
</dbReference>
<comment type="similarity">
    <text evidence="5">Belongs to the serine/threonine dehydratase family.</text>
</comment>
<dbReference type="InterPro" id="IPR036052">
    <property type="entry name" value="TrpB-like_PALP_sf"/>
</dbReference>
<comment type="cofactor">
    <cofactor evidence="1">
        <name>Ca(2+)</name>
        <dbReference type="ChEBI" id="CHEBI:29108"/>
    </cofactor>
</comment>
<evidence type="ECO:0000256" key="5">
    <source>
        <dbReference type="ARBA" id="ARBA00010869"/>
    </source>
</evidence>
<dbReference type="CDD" id="cd01562">
    <property type="entry name" value="Thr-dehyd"/>
    <property type="match status" value="1"/>
</dbReference>
<keyword evidence="8" id="KW-0456">Lyase</keyword>
<comment type="cofactor">
    <cofactor evidence="2">
        <name>pyridoxal 5'-phosphate</name>
        <dbReference type="ChEBI" id="CHEBI:597326"/>
    </cofactor>
</comment>
<evidence type="ECO:0000256" key="6">
    <source>
        <dbReference type="ARBA" id="ARBA00022842"/>
    </source>
</evidence>
<dbReference type="AlphaFoldDB" id="A0A5K7S7A9"/>
<accession>A0A5K7S7A9</accession>
<dbReference type="InterPro" id="IPR001926">
    <property type="entry name" value="TrpB-like_PALP"/>
</dbReference>
<proteinExistence type="inferred from homology"/>
<evidence type="ECO:0000313" key="11">
    <source>
        <dbReference type="Proteomes" id="UP001193389"/>
    </source>
</evidence>
<keyword evidence="11" id="KW-1185">Reference proteome</keyword>
<evidence type="ECO:0000256" key="3">
    <source>
        <dbReference type="ARBA" id="ARBA00001936"/>
    </source>
</evidence>
<comment type="cofactor">
    <cofactor evidence="4">
        <name>Mg(2+)</name>
        <dbReference type="ChEBI" id="CHEBI:18420"/>
    </cofactor>
</comment>
<dbReference type="Gene3D" id="3.40.50.1100">
    <property type="match status" value="2"/>
</dbReference>
<comment type="cofactor">
    <cofactor evidence="3">
        <name>Mn(2+)</name>
        <dbReference type="ChEBI" id="CHEBI:29035"/>
    </cofactor>
</comment>
<dbReference type="GO" id="GO:0030170">
    <property type="term" value="F:pyridoxal phosphate binding"/>
    <property type="evidence" value="ECO:0007669"/>
    <property type="project" value="InterPro"/>
</dbReference>
<evidence type="ECO:0000259" key="9">
    <source>
        <dbReference type="Pfam" id="PF00291"/>
    </source>
</evidence>
<evidence type="ECO:0000313" key="10">
    <source>
        <dbReference type="EMBL" id="BBE17461.1"/>
    </source>
</evidence>
<dbReference type="EMBL" id="AP018694">
    <property type="protein sequence ID" value="BBE17461.1"/>
    <property type="molecule type" value="Genomic_DNA"/>
</dbReference>
<keyword evidence="7" id="KW-0663">Pyridoxal phosphate</keyword>
<evidence type="ECO:0000256" key="4">
    <source>
        <dbReference type="ARBA" id="ARBA00001946"/>
    </source>
</evidence>
<evidence type="ECO:0000256" key="7">
    <source>
        <dbReference type="ARBA" id="ARBA00022898"/>
    </source>
</evidence>
<dbReference type="GO" id="GO:0030378">
    <property type="term" value="F:serine racemase activity"/>
    <property type="evidence" value="ECO:0007669"/>
    <property type="project" value="TreeGrafter"/>
</dbReference>
<dbReference type="PANTHER" id="PTHR43050:SF1">
    <property type="entry name" value="SERINE RACEMASE"/>
    <property type="match status" value="1"/>
</dbReference>
<dbReference type="InterPro" id="IPR000634">
    <property type="entry name" value="Ser/Thr_deHydtase_PyrdxlP-BS"/>
</dbReference>
<sequence length="314" mass="33285">MNLPKFEDIKAAHDRIRPYIHHTPVLSSKSINEIVGAELFFKCENLQKVGAFKFRGACNSVFSLSDEEAKNGVCTHSSGNHAAALALAARMRGIPAYIVMPENAPEIKKIAVAGYGAQITFCTPTLEARESTLKKVAIETGATEIHPYNYFNVICGQGTAAKELIEEIGLLDVVMAPVGGGGLLSGTALSTKALLPGAKVIAAEPAGADDAFRSFYSKTLQPSVSPKTIADGLLTSLGSLTFPIILNEVDQIATVSEEGIVAAMRIIWERMKIIIEPSSAVPLAAILENKVKAKGKKVGIILSGGNVDLGRLPF</sequence>
<reference evidence="10" key="1">
    <citation type="journal article" date="2020" name="Int. J. Syst. Evol. Microbiol.">
        <title>Aquipluma nitroreducens gen. nov. sp. nov., a novel facultatively anaerobic bacterium isolated from a freshwater lake.</title>
        <authorList>
            <person name="Watanabe M."/>
            <person name="Kojima H."/>
            <person name="Fukui M."/>
        </authorList>
    </citation>
    <scope>NUCLEOTIDE SEQUENCE</scope>
    <source>
        <strain evidence="10">MeG22</strain>
    </source>
</reference>
<dbReference type="RefSeq" id="WP_318350454.1">
    <property type="nucleotide sequence ID" value="NZ_AP018694.1"/>
</dbReference>
<organism evidence="10 11">
    <name type="scientific">Aquipluma nitroreducens</name>
    <dbReference type="NCBI Taxonomy" id="2010828"/>
    <lineage>
        <taxon>Bacteria</taxon>
        <taxon>Pseudomonadati</taxon>
        <taxon>Bacteroidota</taxon>
        <taxon>Bacteroidia</taxon>
        <taxon>Marinilabiliales</taxon>
        <taxon>Prolixibacteraceae</taxon>
        <taxon>Aquipluma</taxon>
    </lineage>
</organism>
<dbReference type="FunFam" id="3.40.50.1100:FF:000007">
    <property type="entry name" value="L-threonine dehydratase catabolic TdcB"/>
    <property type="match status" value="1"/>
</dbReference>
<evidence type="ECO:0000256" key="2">
    <source>
        <dbReference type="ARBA" id="ARBA00001933"/>
    </source>
</evidence>
<keyword evidence="6" id="KW-0460">Magnesium</keyword>
<dbReference type="GO" id="GO:0000287">
    <property type="term" value="F:magnesium ion binding"/>
    <property type="evidence" value="ECO:0007669"/>
    <property type="project" value="TreeGrafter"/>
</dbReference>
<evidence type="ECO:0000256" key="8">
    <source>
        <dbReference type="ARBA" id="ARBA00023239"/>
    </source>
</evidence>
<dbReference type="KEGG" id="anf:AQPE_1611"/>
<gene>
    <name evidence="10" type="ORF">AQPE_1611</name>
</gene>
<dbReference type="GO" id="GO:0003941">
    <property type="term" value="F:L-serine ammonia-lyase activity"/>
    <property type="evidence" value="ECO:0007669"/>
    <property type="project" value="TreeGrafter"/>
</dbReference>
<dbReference type="Pfam" id="PF00291">
    <property type="entry name" value="PALP"/>
    <property type="match status" value="1"/>
</dbReference>
<protein>
    <submittedName>
        <fullName evidence="10">Threonine dehydratase, catabolic</fullName>
    </submittedName>
</protein>
<dbReference type="GO" id="GO:0018114">
    <property type="term" value="F:threonine racemase activity"/>
    <property type="evidence" value="ECO:0007669"/>
    <property type="project" value="TreeGrafter"/>
</dbReference>
<dbReference type="Proteomes" id="UP001193389">
    <property type="component" value="Chromosome"/>
</dbReference>
<name>A0A5K7S7A9_9BACT</name>
<feature type="domain" description="Tryptophan synthase beta chain-like PALP" evidence="9">
    <location>
        <begin position="17"/>
        <end position="304"/>
    </location>
</feature>